<evidence type="ECO:0008006" key="4">
    <source>
        <dbReference type="Google" id="ProtNLM"/>
    </source>
</evidence>
<keyword evidence="1" id="KW-0812">Transmembrane</keyword>
<dbReference type="STRING" id="1409788.NC99_24700"/>
<dbReference type="AlphaFoldDB" id="A0A0L8V8F8"/>
<reference evidence="3" key="1">
    <citation type="submission" date="2015-07" db="EMBL/GenBank/DDBJ databases">
        <title>Genome sequencing of Sunxiuqinia dokdonensis strain SK.</title>
        <authorList>
            <person name="Ahn S."/>
            <person name="Kim B.-C."/>
        </authorList>
    </citation>
    <scope>NUCLEOTIDE SEQUENCE [LARGE SCALE GENOMIC DNA]</scope>
    <source>
        <strain evidence="3">SK</strain>
    </source>
</reference>
<keyword evidence="1" id="KW-0472">Membrane</keyword>
<evidence type="ECO:0000313" key="2">
    <source>
        <dbReference type="EMBL" id="KOH44731.1"/>
    </source>
</evidence>
<dbReference type="EMBL" id="LGIA01000154">
    <property type="protein sequence ID" value="KOH44731.1"/>
    <property type="molecule type" value="Genomic_DNA"/>
</dbReference>
<feature type="transmembrane region" description="Helical" evidence="1">
    <location>
        <begin position="104"/>
        <end position="124"/>
    </location>
</feature>
<evidence type="ECO:0000313" key="3">
    <source>
        <dbReference type="Proteomes" id="UP000036958"/>
    </source>
</evidence>
<sequence length="133" mass="15260">MDQQQSFNLNADFLGGYSAVFMKLVFVLIAVYLLVMVVNFLRDKFIHAEPSLKKEDMADLLLILNKLFYVAGFGFVIANIFQFLLSQIESNHRRMGAMSFQGDWDYLTFGIIILFVGLGFKAAYKALQKKRLE</sequence>
<organism evidence="2 3">
    <name type="scientific">Sunxiuqinia dokdonensis</name>
    <dbReference type="NCBI Taxonomy" id="1409788"/>
    <lineage>
        <taxon>Bacteria</taxon>
        <taxon>Pseudomonadati</taxon>
        <taxon>Bacteroidota</taxon>
        <taxon>Bacteroidia</taxon>
        <taxon>Marinilabiliales</taxon>
        <taxon>Prolixibacteraceae</taxon>
        <taxon>Sunxiuqinia</taxon>
    </lineage>
</organism>
<gene>
    <name evidence="2" type="ORF">NC99_24700</name>
</gene>
<dbReference type="RefSeq" id="WP_053183735.1">
    <property type="nucleotide sequence ID" value="NZ_LGIA01000154.1"/>
</dbReference>
<feature type="transmembrane region" description="Helical" evidence="1">
    <location>
        <begin position="20"/>
        <end position="41"/>
    </location>
</feature>
<proteinExistence type="predicted"/>
<keyword evidence="1" id="KW-1133">Transmembrane helix</keyword>
<accession>A0A0L8V8F8</accession>
<evidence type="ECO:0000256" key="1">
    <source>
        <dbReference type="SAM" id="Phobius"/>
    </source>
</evidence>
<dbReference type="Proteomes" id="UP000036958">
    <property type="component" value="Unassembled WGS sequence"/>
</dbReference>
<feature type="transmembrane region" description="Helical" evidence="1">
    <location>
        <begin position="62"/>
        <end position="84"/>
    </location>
</feature>
<keyword evidence="3" id="KW-1185">Reference proteome</keyword>
<comment type="caution">
    <text evidence="2">The sequence shown here is derived from an EMBL/GenBank/DDBJ whole genome shotgun (WGS) entry which is preliminary data.</text>
</comment>
<name>A0A0L8V8F8_9BACT</name>
<protein>
    <recommendedName>
        <fullName evidence="4">DUF2975 domain-containing protein</fullName>
    </recommendedName>
</protein>
<dbReference type="OrthoDB" id="1121693at2"/>